<dbReference type="GO" id="GO:0004363">
    <property type="term" value="F:glutathione synthase activity"/>
    <property type="evidence" value="ECO:0007669"/>
    <property type="project" value="UniProtKB-UniRule"/>
</dbReference>
<keyword evidence="5 9" id="KW-0479">Metal-binding</keyword>
<feature type="binding site" evidence="10">
    <location>
        <position position="314"/>
    </location>
    <ligand>
        <name>ATP</name>
        <dbReference type="ChEBI" id="CHEBI:30616"/>
    </ligand>
</feature>
<gene>
    <name evidence="14" type="ORF">FOA43_000448</name>
</gene>
<feature type="binding site" evidence="10">
    <location>
        <position position="122"/>
    </location>
    <ligand>
        <name>substrate</name>
    </ligand>
</feature>
<comment type="pathway">
    <text evidence="1 9">Sulfur metabolism; glutathione biosynthesis; glutathione from L-cysteine and L-glutamate: step 2/2.</text>
</comment>
<dbReference type="PANTHER" id="PTHR11130">
    <property type="entry name" value="GLUTATHIONE SYNTHETASE"/>
    <property type="match status" value="1"/>
</dbReference>
<dbReference type="Gene3D" id="3.40.50.1760">
    <property type="entry name" value="Glutathione synthase, substrate-binding domain superfamily, eukaryotic"/>
    <property type="match status" value="1"/>
</dbReference>
<dbReference type="RefSeq" id="XP_038776707.1">
    <property type="nucleotide sequence ID" value="XM_038920779.1"/>
</dbReference>
<feature type="binding site" evidence="12">
    <location>
        <begin position="275"/>
        <end position="278"/>
    </location>
    <ligand>
        <name>substrate</name>
    </ligand>
</feature>
<feature type="binding site" evidence="10">
    <location>
        <begin position="404"/>
        <end position="407"/>
    </location>
    <ligand>
        <name>ATP</name>
        <dbReference type="ChEBI" id="CHEBI:30616"/>
    </ligand>
</feature>
<dbReference type="GO" id="GO:0000287">
    <property type="term" value="F:magnesium ion binding"/>
    <property type="evidence" value="ECO:0007669"/>
    <property type="project" value="UniProtKB-UniRule"/>
</dbReference>
<feature type="binding site" evidence="10">
    <location>
        <position position="459"/>
    </location>
    <ligand>
        <name>ATP</name>
        <dbReference type="ChEBI" id="CHEBI:30616"/>
    </ligand>
</feature>
<feature type="binding site" evidence="11">
    <location>
        <position position="140"/>
    </location>
    <ligand>
        <name>Mg(2+)</name>
        <dbReference type="ChEBI" id="CHEBI:18420"/>
    </ligand>
</feature>
<dbReference type="Gene3D" id="3.30.1490.80">
    <property type="match status" value="1"/>
</dbReference>
<dbReference type="SUPFAM" id="SSF52440">
    <property type="entry name" value="PreATP-grasp domain"/>
    <property type="match status" value="1"/>
</dbReference>
<dbReference type="SUPFAM" id="SSF56059">
    <property type="entry name" value="Glutathione synthetase ATP-binding domain-like"/>
    <property type="match status" value="1"/>
</dbReference>
<evidence type="ECO:0000256" key="4">
    <source>
        <dbReference type="ARBA" id="ARBA00022684"/>
    </source>
</evidence>
<dbReference type="GO" id="GO:0043295">
    <property type="term" value="F:glutathione binding"/>
    <property type="evidence" value="ECO:0007669"/>
    <property type="project" value="UniProtKB-UniRule"/>
</dbReference>
<dbReference type="Pfam" id="PF03917">
    <property type="entry name" value="GSH_synth_ATP"/>
    <property type="match status" value="1"/>
</dbReference>
<keyword evidence="7 9" id="KW-0067">ATP-binding</keyword>
<evidence type="ECO:0000256" key="9">
    <source>
        <dbReference type="PIRNR" id="PIRNR001558"/>
    </source>
</evidence>
<comment type="similarity">
    <text evidence="2 9">Belongs to the eukaryotic GSH synthase family.</text>
</comment>
<feature type="binding site" evidence="10">
    <location>
        <position position="226"/>
    </location>
    <ligand>
        <name>substrate</name>
    </ligand>
</feature>
<feature type="binding site" evidence="12">
    <location>
        <begin position="220"/>
        <end position="222"/>
    </location>
    <ligand>
        <name>substrate</name>
    </ligand>
</feature>
<dbReference type="Gene3D" id="1.10.1080.10">
    <property type="entry name" value="Glutathione Synthetase, Chain A, domain 3"/>
    <property type="match status" value="1"/>
</dbReference>
<dbReference type="InterPro" id="IPR016185">
    <property type="entry name" value="PreATP-grasp_dom_sf"/>
</dbReference>
<dbReference type="Pfam" id="PF03199">
    <property type="entry name" value="GSH_synthase"/>
    <property type="match status" value="1"/>
</dbReference>
<feature type="binding site" evidence="10">
    <location>
        <position position="465"/>
    </location>
    <ligand>
        <name>ATP</name>
        <dbReference type="ChEBI" id="CHEBI:30616"/>
    </ligand>
</feature>
<keyword evidence="15" id="KW-1185">Reference proteome</keyword>
<name>A0A875RZ04_EENNA</name>
<dbReference type="Gene3D" id="3.30.1490.50">
    <property type="match status" value="1"/>
</dbReference>
<comment type="catalytic activity">
    <reaction evidence="9">
        <text>gamma-L-glutamyl-L-cysteine + glycine + ATP = glutathione + ADP + phosphate + H(+)</text>
        <dbReference type="Rhea" id="RHEA:13557"/>
        <dbReference type="ChEBI" id="CHEBI:15378"/>
        <dbReference type="ChEBI" id="CHEBI:30616"/>
        <dbReference type="ChEBI" id="CHEBI:43474"/>
        <dbReference type="ChEBI" id="CHEBI:57305"/>
        <dbReference type="ChEBI" id="CHEBI:57925"/>
        <dbReference type="ChEBI" id="CHEBI:58173"/>
        <dbReference type="ChEBI" id="CHEBI:456216"/>
        <dbReference type="EC" id="6.3.2.3"/>
    </reaction>
</comment>
<feature type="domain" description="Glutathione synthase substrate-binding" evidence="13">
    <location>
        <begin position="210"/>
        <end position="311"/>
    </location>
</feature>
<dbReference type="GO" id="GO:0005524">
    <property type="term" value="F:ATP binding"/>
    <property type="evidence" value="ECO:0007669"/>
    <property type="project" value="UniProtKB-UniRule"/>
</dbReference>
<dbReference type="InterPro" id="IPR037013">
    <property type="entry name" value="GSH-S_sub-bd_sf"/>
</dbReference>
<keyword evidence="4 9" id="KW-0317">Glutathione biosynthesis</keyword>
<reference evidence="14" key="1">
    <citation type="submission" date="2020-10" db="EMBL/GenBank/DDBJ databases">
        <authorList>
            <person name="Roach M.J.R."/>
        </authorList>
    </citation>
    <scope>NUCLEOTIDE SEQUENCE</scope>
    <source>
        <strain evidence="14">CBS 1945</strain>
    </source>
</reference>
<feature type="binding site" evidence="10">
    <location>
        <position position="138"/>
    </location>
    <ligand>
        <name>ATP</name>
        <dbReference type="ChEBI" id="CHEBI:30616"/>
    </ligand>
</feature>
<dbReference type="InterPro" id="IPR004887">
    <property type="entry name" value="GSH_synth_subst-bd"/>
</dbReference>
<dbReference type="InterPro" id="IPR005615">
    <property type="entry name" value="Glutathione_synthase"/>
</dbReference>
<dbReference type="EC" id="6.3.2.3" evidence="9"/>
<evidence type="ECO:0000256" key="10">
    <source>
        <dbReference type="PIRSR" id="PIRSR001558-1"/>
    </source>
</evidence>
<evidence type="ECO:0000313" key="15">
    <source>
        <dbReference type="Proteomes" id="UP000662931"/>
    </source>
</evidence>
<evidence type="ECO:0000313" key="14">
    <source>
        <dbReference type="EMBL" id="QPG73142.1"/>
    </source>
</evidence>
<evidence type="ECO:0000256" key="1">
    <source>
        <dbReference type="ARBA" id="ARBA00004965"/>
    </source>
</evidence>
<keyword evidence="8 9" id="KW-0460">Magnesium</keyword>
<dbReference type="UniPathway" id="UPA00142">
    <property type="reaction ID" value="UER00210"/>
</dbReference>
<evidence type="ECO:0000256" key="6">
    <source>
        <dbReference type="ARBA" id="ARBA00022741"/>
    </source>
</evidence>
<evidence type="ECO:0000256" key="3">
    <source>
        <dbReference type="ARBA" id="ARBA00022598"/>
    </source>
</evidence>
<evidence type="ECO:0000256" key="11">
    <source>
        <dbReference type="PIRSR" id="PIRSR001558-2"/>
    </source>
</evidence>
<proteinExistence type="inferred from homology"/>
<feature type="binding site" evidence="12">
    <location>
        <begin position="468"/>
        <end position="469"/>
    </location>
    <ligand>
        <name>substrate</name>
    </ligand>
</feature>
<dbReference type="GeneID" id="62193849"/>
<evidence type="ECO:0000256" key="2">
    <source>
        <dbReference type="ARBA" id="ARBA00010385"/>
    </source>
</evidence>
<dbReference type="NCBIfam" id="TIGR01986">
    <property type="entry name" value="glut_syn_euk"/>
    <property type="match status" value="1"/>
</dbReference>
<dbReference type="InterPro" id="IPR014042">
    <property type="entry name" value="Glutathione_synthase_a-hlx"/>
</dbReference>
<protein>
    <recommendedName>
        <fullName evidence="9">Glutathione synthetase</fullName>
        <shortName evidence="9">GSH-S</shortName>
        <ecNumber evidence="9">6.3.2.3</ecNumber>
    </recommendedName>
</protein>
<dbReference type="AlphaFoldDB" id="A0A875RZ04"/>
<feature type="binding site" evidence="11">
    <location>
        <position position="138"/>
    </location>
    <ligand>
        <name>Mg(2+)</name>
        <dbReference type="ChEBI" id="CHEBI:18420"/>
    </ligand>
</feature>
<organism evidence="14 15">
    <name type="scientific">Eeniella nana</name>
    <name type="common">Yeast</name>
    <name type="synonym">Brettanomyces nanus</name>
    <dbReference type="NCBI Taxonomy" id="13502"/>
    <lineage>
        <taxon>Eukaryota</taxon>
        <taxon>Fungi</taxon>
        <taxon>Dikarya</taxon>
        <taxon>Ascomycota</taxon>
        <taxon>Saccharomycotina</taxon>
        <taxon>Pichiomycetes</taxon>
        <taxon>Pichiales</taxon>
        <taxon>Pichiaceae</taxon>
        <taxon>Brettanomyces</taxon>
    </lineage>
</organism>
<dbReference type="InterPro" id="IPR014049">
    <property type="entry name" value="Glutathione_synthase_N_euk"/>
</dbReference>
<dbReference type="PIRSF" id="PIRSF001558">
    <property type="entry name" value="GSHase"/>
    <property type="match status" value="1"/>
</dbReference>
<keyword evidence="6 9" id="KW-0547">Nucleotide-binding</keyword>
<feature type="binding site" evidence="10">
    <location>
        <begin position="371"/>
        <end position="380"/>
    </location>
    <ligand>
        <name>ATP</name>
        <dbReference type="ChEBI" id="CHEBI:30616"/>
    </ligand>
</feature>
<dbReference type="Gene3D" id="3.30.470.20">
    <property type="entry name" value="ATP-grasp fold, B domain"/>
    <property type="match status" value="1"/>
</dbReference>
<dbReference type="OrthoDB" id="2020073at2759"/>
<dbReference type="Proteomes" id="UP000662931">
    <property type="component" value="Chromosome 1"/>
</dbReference>
<feature type="binding site" evidence="11">
    <location>
        <position position="375"/>
    </location>
    <ligand>
        <name>Mg(2+)</name>
        <dbReference type="ChEBI" id="CHEBI:18420"/>
    </ligand>
</feature>
<dbReference type="KEGG" id="bnn:FOA43_000448"/>
<dbReference type="FunFam" id="3.30.1490.50:FF:000002">
    <property type="entry name" value="Glutathione synthetase"/>
    <property type="match status" value="1"/>
</dbReference>
<feature type="binding site" evidence="10">
    <location>
        <position position="430"/>
    </location>
    <ligand>
        <name>ATP</name>
        <dbReference type="ChEBI" id="CHEBI:30616"/>
    </ligand>
</feature>
<dbReference type="PANTHER" id="PTHR11130:SF0">
    <property type="entry name" value="GLUTATHIONE SYNTHETASE"/>
    <property type="match status" value="1"/>
</dbReference>
<keyword evidence="3 9" id="KW-0436">Ligase</keyword>
<comment type="cofactor">
    <cofactor evidence="9 11">
        <name>Mg(2+)</name>
        <dbReference type="ChEBI" id="CHEBI:18420"/>
    </cofactor>
    <text evidence="9 11">Binds 1 Mg(2+) ion per subunit.</text>
</comment>
<evidence type="ECO:0000256" key="5">
    <source>
        <dbReference type="ARBA" id="ARBA00022723"/>
    </source>
</evidence>
<accession>A0A875RZ04</accession>
<dbReference type="EMBL" id="CP064812">
    <property type="protein sequence ID" value="QPG73142.1"/>
    <property type="molecule type" value="Genomic_DNA"/>
</dbReference>
<evidence type="ECO:0000256" key="7">
    <source>
        <dbReference type="ARBA" id="ARBA00022840"/>
    </source>
</evidence>
<dbReference type="GO" id="GO:0005829">
    <property type="term" value="C:cytosol"/>
    <property type="evidence" value="ECO:0007669"/>
    <property type="project" value="TreeGrafter"/>
</dbReference>
<evidence type="ECO:0000256" key="8">
    <source>
        <dbReference type="ARBA" id="ARBA00022842"/>
    </source>
</evidence>
<evidence type="ECO:0000256" key="12">
    <source>
        <dbReference type="PIRSR" id="PIRSR001558-3"/>
    </source>
</evidence>
<dbReference type="InterPro" id="IPR014709">
    <property type="entry name" value="Glutathione_synthase_C_euk"/>
</dbReference>
<feature type="binding site" evidence="10">
    <location>
        <position position="457"/>
    </location>
    <ligand>
        <name>substrate</name>
    </ligand>
</feature>
<sequence>MPLQFPQLHDEDESKLIHNLTQYGLSKGLIMYPISYQEYQVNLAPLTLFPTPFPRSQFEKAKSLATAYSELYANVVSQHDWLINVIEALAPVDSSFTGMLYQSYLKAQKKGIVQPISLGIARSDYMYDTTTQQIKQVEFNTVSVSFAGLSRCVGQLHKFCNDNGLYTSNGDAYYDDSDLPVSDSSLGLARGLRDGVSCYEAHHTDGYTKTIVLFVIQPNERNAFDQRAIEYTLFDDFGIVSKRIDLARVTSEVVVDEISHRLYYEGREVSVVYYRSGYSPHDFEVKEAWDCRVLLETTLAIKCPSLLAQLSGAKKIQQLLTDESILAKFYDKQDKSELHSTFCKIYPLDDSARAAAAKKLAFECPENFVLKPQREGGGNNIYKEDIPGFLRSIPEEEWSGYILMELIHPPVQKNILLRDGQLAKDGIVSELGIYSSFLFNEYSGEMINAAYQGYLLRSKISSSNEGGVAAGYGCVDSIYLY</sequence>
<evidence type="ECO:0000259" key="13">
    <source>
        <dbReference type="Pfam" id="PF03199"/>
    </source>
</evidence>
<feature type="binding site" evidence="10">
    <location>
        <position position="382"/>
    </location>
    <ligand>
        <name>ATP</name>
        <dbReference type="ChEBI" id="CHEBI:30616"/>
    </ligand>
</feature>
<feature type="binding site" evidence="12">
    <location>
        <begin position="142"/>
        <end position="145"/>
    </location>
    <ligand>
        <name>substrate</name>
    </ligand>
</feature>